<dbReference type="SUPFAM" id="SSF54506">
    <property type="entry name" value="Diaminopimelate epimerase-like"/>
    <property type="match status" value="2"/>
</dbReference>
<dbReference type="Proteomes" id="UP000280960">
    <property type="component" value="Chromosome"/>
</dbReference>
<sequence length="264" mass="29395">MKLNFIKMSPCQNTTVFITEYCPKEYYIAVAREVMNYDSLCAEQVGFIVPPKNADSVLGMEMAGGEFCGNASLCAAVYVRYSGIYEKDDFFIDVSGASDPLRCHVEEKSNYVYSAECEMPFPISVKDAKIEINKKKIKGSIIDFKGISHFIFKSWRDFNDYDKVMDLIKSKIESDAIGIVPYIELGKGEYEIKPYVYVRSTQSHVFEKGCGSGSMALGVYLKKYMGLRGKIGVMQPGGTIGVEVGDKNFISSDVKITCEGSILI</sequence>
<gene>
    <name evidence="1" type="ORF">D2962_04760</name>
</gene>
<keyword evidence="2" id="KW-1185">Reference proteome</keyword>
<protein>
    <recommendedName>
        <fullName evidence="3">Diaminopimelate epimerase</fullName>
    </recommendedName>
</protein>
<accession>A0A3G2R3H3</accession>
<dbReference type="Pfam" id="PF26317">
    <property type="entry name" value="CntK_N"/>
    <property type="match status" value="1"/>
</dbReference>
<organism evidence="1 2">
    <name type="scientific">Biomaibacter acetigenes</name>
    <dbReference type="NCBI Taxonomy" id="2316383"/>
    <lineage>
        <taxon>Bacteria</taxon>
        <taxon>Bacillati</taxon>
        <taxon>Bacillota</taxon>
        <taxon>Clostridia</taxon>
        <taxon>Thermosediminibacterales</taxon>
        <taxon>Tepidanaerobacteraceae</taxon>
        <taxon>Biomaibacter</taxon>
    </lineage>
</organism>
<dbReference type="EMBL" id="CP033169">
    <property type="protein sequence ID" value="AYO30010.1"/>
    <property type="molecule type" value="Genomic_DNA"/>
</dbReference>
<evidence type="ECO:0008006" key="3">
    <source>
        <dbReference type="Google" id="ProtNLM"/>
    </source>
</evidence>
<dbReference type="RefSeq" id="WP_120766482.1">
    <property type="nucleotide sequence ID" value="NZ_CP033169.1"/>
</dbReference>
<evidence type="ECO:0000313" key="2">
    <source>
        <dbReference type="Proteomes" id="UP000280960"/>
    </source>
</evidence>
<dbReference type="KEGG" id="bacg:D2962_04760"/>
<proteinExistence type="predicted"/>
<dbReference type="Gene3D" id="3.10.310.10">
    <property type="entry name" value="Diaminopimelate Epimerase, Chain A, domain 1"/>
    <property type="match status" value="2"/>
</dbReference>
<dbReference type="InterPro" id="IPR058944">
    <property type="entry name" value="CntK-like"/>
</dbReference>
<dbReference type="AlphaFoldDB" id="A0A3G2R3H3"/>
<evidence type="ECO:0000313" key="1">
    <source>
        <dbReference type="EMBL" id="AYO30010.1"/>
    </source>
</evidence>
<reference evidence="1 2" key="1">
    <citation type="submission" date="2018-10" db="EMBL/GenBank/DDBJ databases">
        <authorList>
            <person name="Zhang X."/>
        </authorList>
    </citation>
    <scope>NUCLEOTIDE SEQUENCE [LARGE SCALE GENOMIC DNA]</scope>
    <source>
        <strain evidence="1 2">SK-G1</strain>
    </source>
</reference>
<name>A0A3G2R3H3_9FIRM</name>